<keyword evidence="3" id="KW-1185">Reference proteome</keyword>
<feature type="compositionally biased region" description="Acidic residues" evidence="1">
    <location>
        <begin position="23"/>
        <end position="45"/>
    </location>
</feature>
<dbReference type="AlphaFoldDB" id="A0A5B7EBI4"/>
<feature type="compositionally biased region" description="Pro residues" evidence="1">
    <location>
        <begin position="116"/>
        <end position="130"/>
    </location>
</feature>
<dbReference type="Proteomes" id="UP000324222">
    <property type="component" value="Unassembled WGS sequence"/>
</dbReference>
<accession>A0A5B7EBI4</accession>
<organism evidence="2 3">
    <name type="scientific">Portunus trituberculatus</name>
    <name type="common">Swimming crab</name>
    <name type="synonym">Neptunus trituberculatus</name>
    <dbReference type="NCBI Taxonomy" id="210409"/>
    <lineage>
        <taxon>Eukaryota</taxon>
        <taxon>Metazoa</taxon>
        <taxon>Ecdysozoa</taxon>
        <taxon>Arthropoda</taxon>
        <taxon>Crustacea</taxon>
        <taxon>Multicrustacea</taxon>
        <taxon>Malacostraca</taxon>
        <taxon>Eumalacostraca</taxon>
        <taxon>Eucarida</taxon>
        <taxon>Decapoda</taxon>
        <taxon>Pleocyemata</taxon>
        <taxon>Brachyura</taxon>
        <taxon>Eubrachyura</taxon>
        <taxon>Portunoidea</taxon>
        <taxon>Portunidae</taxon>
        <taxon>Portuninae</taxon>
        <taxon>Portunus</taxon>
    </lineage>
</organism>
<reference evidence="2 3" key="1">
    <citation type="submission" date="2019-05" db="EMBL/GenBank/DDBJ databases">
        <title>Another draft genome of Portunus trituberculatus and its Hox gene families provides insights of decapod evolution.</title>
        <authorList>
            <person name="Jeong J.-H."/>
            <person name="Song I."/>
            <person name="Kim S."/>
            <person name="Choi T."/>
            <person name="Kim D."/>
            <person name="Ryu S."/>
            <person name="Kim W."/>
        </authorList>
    </citation>
    <scope>NUCLEOTIDE SEQUENCE [LARGE SCALE GENOMIC DNA]</scope>
    <source>
        <tissue evidence="2">Muscle</tissue>
    </source>
</reference>
<feature type="compositionally biased region" description="Basic residues" evidence="1">
    <location>
        <begin position="83"/>
        <end position="99"/>
    </location>
</feature>
<sequence length="130" mass="15379">MRKKLKHDKNEGKLKDVEKNYGLEEEEEEDDEEKKETEQEEEEEEEAKKRKNKNISNKNEKNERENKKKKGRRKEQVVAGQNTRKKICKHSRAQNKRQVNKAEKDGQVSWLAGWSFPPPPPQPPPYLSTP</sequence>
<evidence type="ECO:0000313" key="2">
    <source>
        <dbReference type="EMBL" id="MPC30719.1"/>
    </source>
</evidence>
<name>A0A5B7EBI4_PORTR</name>
<comment type="caution">
    <text evidence="2">The sequence shown here is derived from an EMBL/GenBank/DDBJ whole genome shotgun (WGS) entry which is preliminary data.</text>
</comment>
<dbReference type="EMBL" id="VSRR010002307">
    <property type="protein sequence ID" value="MPC30719.1"/>
    <property type="molecule type" value="Genomic_DNA"/>
</dbReference>
<protein>
    <submittedName>
        <fullName evidence="2">Uncharacterized protein</fullName>
    </submittedName>
</protein>
<feature type="compositionally biased region" description="Basic and acidic residues" evidence="1">
    <location>
        <begin position="8"/>
        <end position="22"/>
    </location>
</feature>
<gene>
    <name evidence="2" type="ORF">E2C01_023989</name>
</gene>
<evidence type="ECO:0000313" key="3">
    <source>
        <dbReference type="Proteomes" id="UP000324222"/>
    </source>
</evidence>
<evidence type="ECO:0000256" key="1">
    <source>
        <dbReference type="SAM" id="MobiDB-lite"/>
    </source>
</evidence>
<proteinExistence type="predicted"/>
<feature type="region of interest" description="Disordered" evidence="1">
    <location>
        <begin position="1"/>
        <end position="130"/>
    </location>
</feature>